<name>A0A1G1SXL0_9BACT</name>
<accession>A0A1G1SXL0</accession>
<dbReference type="Pfam" id="PF02678">
    <property type="entry name" value="Pirin"/>
    <property type="match status" value="1"/>
</dbReference>
<keyword evidence="4" id="KW-1185">Reference proteome</keyword>
<dbReference type="STRING" id="1908237.BEN47_03490"/>
<comment type="caution">
    <text evidence="3">The sequence shown here is derived from an EMBL/GenBank/DDBJ whole genome shotgun (WGS) entry which is preliminary data.</text>
</comment>
<dbReference type="Proteomes" id="UP000176294">
    <property type="component" value="Unassembled WGS sequence"/>
</dbReference>
<protein>
    <recommendedName>
        <fullName evidence="2">Pirin N-terminal domain-containing protein</fullName>
    </recommendedName>
</protein>
<dbReference type="InterPro" id="IPR003829">
    <property type="entry name" value="Pirin_N_dom"/>
</dbReference>
<dbReference type="InterPro" id="IPR014710">
    <property type="entry name" value="RmlC-like_jellyroll"/>
</dbReference>
<dbReference type="Gene3D" id="2.60.120.10">
    <property type="entry name" value="Jelly Rolls"/>
    <property type="match status" value="1"/>
</dbReference>
<feature type="domain" description="Pirin N-terminal" evidence="2">
    <location>
        <begin position="8"/>
        <end position="41"/>
    </location>
</feature>
<proteinExistence type="inferred from homology"/>
<gene>
    <name evidence="3" type="ORF">BEN47_03490</name>
</gene>
<comment type="similarity">
    <text evidence="1">Belongs to the pirin family.</text>
</comment>
<dbReference type="EMBL" id="MDZB01000131">
    <property type="protein sequence ID" value="OGX83366.1"/>
    <property type="molecule type" value="Genomic_DNA"/>
</dbReference>
<dbReference type="InterPro" id="IPR011051">
    <property type="entry name" value="RmlC_Cupin_sf"/>
</dbReference>
<dbReference type="SUPFAM" id="SSF51182">
    <property type="entry name" value="RmlC-like cupins"/>
    <property type="match status" value="1"/>
</dbReference>
<evidence type="ECO:0000313" key="3">
    <source>
        <dbReference type="EMBL" id="OGX83366.1"/>
    </source>
</evidence>
<dbReference type="AlphaFoldDB" id="A0A1G1SXL0"/>
<evidence type="ECO:0000256" key="1">
    <source>
        <dbReference type="RuleBase" id="RU003457"/>
    </source>
</evidence>
<organism evidence="3 4">
    <name type="scientific">Hymenobacter lapidarius</name>
    <dbReference type="NCBI Taxonomy" id="1908237"/>
    <lineage>
        <taxon>Bacteria</taxon>
        <taxon>Pseudomonadati</taxon>
        <taxon>Bacteroidota</taxon>
        <taxon>Cytophagia</taxon>
        <taxon>Cytophagales</taxon>
        <taxon>Hymenobacteraceae</taxon>
        <taxon>Hymenobacter</taxon>
    </lineage>
</organism>
<evidence type="ECO:0000259" key="2">
    <source>
        <dbReference type="Pfam" id="PF02678"/>
    </source>
</evidence>
<evidence type="ECO:0000313" key="4">
    <source>
        <dbReference type="Proteomes" id="UP000176294"/>
    </source>
</evidence>
<sequence>MYRPHHNGQPFGPHPRRGFETVPFILEGDILHKDNSEAETQQAYADYRRGAFGTWKGQY</sequence>
<reference evidence="3 4" key="1">
    <citation type="submission" date="2016-08" db="EMBL/GenBank/DDBJ databases">
        <title>Hymenobacter coccineus sp. nov., Hymenobacter lapidarius sp. nov. and Hymenobacter glacialis sp. nov., isolated from Antarctic soil.</title>
        <authorList>
            <person name="Sedlacek I."/>
            <person name="Kralova S."/>
            <person name="Kyrova K."/>
            <person name="Maslanova I."/>
            <person name="Stankova E."/>
            <person name="Vrbovska V."/>
            <person name="Nemec M."/>
            <person name="Bartak M."/>
            <person name="Svec P."/>
            <person name="Busse H.-J."/>
            <person name="Pantucek R."/>
        </authorList>
    </citation>
    <scope>NUCLEOTIDE SEQUENCE [LARGE SCALE GENOMIC DNA]</scope>
    <source>
        <strain evidence="3 4">CCM 8643</strain>
    </source>
</reference>